<accession>A0A285F0T9</accession>
<dbReference type="PANTHER" id="PTHR33164">
    <property type="entry name" value="TRANSCRIPTIONAL REGULATOR, MARR FAMILY"/>
    <property type="match status" value="1"/>
</dbReference>
<dbReference type="SUPFAM" id="SSF46785">
    <property type="entry name" value="Winged helix' DNA-binding domain"/>
    <property type="match status" value="1"/>
</dbReference>
<keyword evidence="2" id="KW-0238">DNA-binding</keyword>
<dbReference type="InterPro" id="IPR000835">
    <property type="entry name" value="HTH_MarR-typ"/>
</dbReference>
<dbReference type="InterPro" id="IPR039422">
    <property type="entry name" value="MarR/SlyA-like"/>
</dbReference>
<feature type="domain" description="HTH marR-type" evidence="1">
    <location>
        <begin position="1"/>
        <end position="140"/>
    </location>
</feature>
<organism evidence="2 3">
    <name type="scientific">Paractinoplanes atraurantiacus</name>
    <dbReference type="NCBI Taxonomy" id="1036182"/>
    <lineage>
        <taxon>Bacteria</taxon>
        <taxon>Bacillati</taxon>
        <taxon>Actinomycetota</taxon>
        <taxon>Actinomycetes</taxon>
        <taxon>Micromonosporales</taxon>
        <taxon>Micromonosporaceae</taxon>
        <taxon>Paractinoplanes</taxon>
    </lineage>
</organism>
<dbReference type="PROSITE" id="PS50995">
    <property type="entry name" value="HTH_MARR_2"/>
    <property type="match status" value="1"/>
</dbReference>
<dbReference type="EMBL" id="OBDY01000001">
    <property type="protein sequence ID" value="SNY04905.1"/>
    <property type="molecule type" value="Genomic_DNA"/>
</dbReference>
<dbReference type="GO" id="GO:0003700">
    <property type="term" value="F:DNA-binding transcription factor activity"/>
    <property type="evidence" value="ECO:0007669"/>
    <property type="project" value="InterPro"/>
</dbReference>
<dbReference type="Gene3D" id="1.10.10.10">
    <property type="entry name" value="Winged helix-like DNA-binding domain superfamily/Winged helix DNA-binding domain"/>
    <property type="match status" value="1"/>
</dbReference>
<keyword evidence="3" id="KW-1185">Reference proteome</keyword>
<reference evidence="2 3" key="1">
    <citation type="submission" date="2017-09" db="EMBL/GenBank/DDBJ databases">
        <authorList>
            <person name="Ehlers B."/>
            <person name="Leendertz F.H."/>
        </authorList>
    </citation>
    <scope>NUCLEOTIDE SEQUENCE [LARGE SCALE GENOMIC DNA]</scope>
    <source>
        <strain evidence="2 3">CGMCC 4.6857</strain>
    </source>
</reference>
<dbReference type="Proteomes" id="UP000219612">
    <property type="component" value="Unassembled WGS sequence"/>
</dbReference>
<dbReference type="GO" id="GO:0003677">
    <property type="term" value="F:DNA binding"/>
    <property type="evidence" value="ECO:0007669"/>
    <property type="project" value="UniProtKB-KW"/>
</dbReference>
<proteinExistence type="predicted"/>
<dbReference type="AlphaFoldDB" id="A0A285F0T9"/>
<dbReference type="PANTHER" id="PTHR33164:SF43">
    <property type="entry name" value="HTH-TYPE TRANSCRIPTIONAL REPRESSOR YETL"/>
    <property type="match status" value="1"/>
</dbReference>
<dbReference type="SMART" id="SM00347">
    <property type="entry name" value="HTH_MARR"/>
    <property type="match status" value="1"/>
</dbReference>
<evidence type="ECO:0000313" key="3">
    <source>
        <dbReference type="Proteomes" id="UP000219612"/>
    </source>
</evidence>
<dbReference type="Pfam" id="PF01047">
    <property type="entry name" value="MarR"/>
    <property type="match status" value="1"/>
</dbReference>
<dbReference type="InterPro" id="IPR036390">
    <property type="entry name" value="WH_DNA-bd_sf"/>
</dbReference>
<dbReference type="InterPro" id="IPR036388">
    <property type="entry name" value="WH-like_DNA-bd_sf"/>
</dbReference>
<sequence>MVKSVEVMRVNAALNKMSQLYRVAKARRLGELGLHPGQDVLLWQLAQEPDGITVTELATRLGVEPPTATRSLARLGAGGWFRREPVPGDRRQVRIVISEEGLKLIPRIEDAWNDLADQIIGSATVAERAIVLSALERANDRLRADLGDEAPDGS</sequence>
<name>A0A285F0T9_9ACTN</name>
<evidence type="ECO:0000259" key="1">
    <source>
        <dbReference type="PROSITE" id="PS50995"/>
    </source>
</evidence>
<protein>
    <submittedName>
        <fullName evidence="2">DNA-binding transcriptional regulator, MarR family</fullName>
    </submittedName>
</protein>
<dbReference type="PRINTS" id="PR00598">
    <property type="entry name" value="HTHMARR"/>
</dbReference>
<evidence type="ECO:0000313" key="2">
    <source>
        <dbReference type="EMBL" id="SNY04905.1"/>
    </source>
</evidence>
<dbReference type="GO" id="GO:0006950">
    <property type="term" value="P:response to stress"/>
    <property type="evidence" value="ECO:0007669"/>
    <property type="project" value="TreeGrafter"/>
</dbReference>
<gene>
    <name evidence="2" type="ORF">SAMN05421748_101347</name>
</gene>